<comment type="caution">
    <text evidence="2">The sequence shown here is derived from an EMBL/GenBank/DDBJ whole genome shotgun (WGS) entry which is preliminary data.</text>
</comment>
<gene>
    <name evidence="2" type="ORF">LCGC14_0470600</name>
</gene>
<protein>
    <submittedName>
        <fullName evidence="2">Uncharacterized protein</fullName>
    </submittedName>
</protein>
<reference evidence="2" key="1">
    <citation type="journal article" date="2015" name="Nature">
        <title>Complex archaea that bridge the gap between prokaryotes and eukaryotes.</title>
        <authorList>
            <person name="Spang A."/>
            <person name="Saw J.H."/>
            <person name="Jorgensen S.L."/>
            <person name="Zaremba-Niedzwiedzka K."/>
            <person name="Martijn J."/>
            <person name="Lind A.E."/>
            <person name="van Eijk R."/>
            <person name="Schleper C."/>
            <person name="Guy L."/>
            <person name="Ettema T.J."/>
        </authorList>
    </citation>
    <scope>NUCLEOTIDE SEQUENCE</scope>
</reference>
<proteinExistence type="predicted"/>
<name>A0A0F9UZ60_9ZZZZ</name>
<dbReference type="EMBL" id="LAZR01000498">
    <property type="protein sequence ID" value="KKN66526.1"/>
    <property type="molecule type" value="Genomic_DNA"/>
</dbReference>
<feature type="compositionally biased region" description="Basic residues" evidence="1">
    <location>
        <begin position="26"/>
        <end position="39"/>
    </location>
</feature>
<sequence>MIPPRKVGMRNPKQGVKAKPAATAKAKPKAKVGRGRTTKSKTGYGSMTRRK</sequence>
<organism evidence="2">
    <name type="scientific">marine sediment metagenome</name>
    <dbReference type="NCBI Taxonomy" id="412755"/>
    <lineage>
        <taxon>unclassified sequences</taxon>
        <taxon>metagenomes</taxon>
        <taxon>ecological metagenomes</taxon>
    </lineage>
</organism>
<accession>A0A0F9UZ60</accession>
<feature type="region of interest" description="Disordered" evidence="1">
    <location>
        <begin position="1"/>
        <end position="51"/>
    </location>
</feature>
<dbReference type="AlphaFoldDB" id="A0A0F9UZ60"/>
<evidence type="ECO:0000256" key="1">
    <source>
        <dbReference type="SAM" id="MobiDB-lite"/>
    </source>
</evidence>
<evidence type="ECO:0000313" key="2">
    <source>
        <dbReference type="EMBL" id="KKN66526.1"/>
    </source>
</evidence>